<keyword evidence="4" id="KW-0732">Signal</keyword>
<reference evidence="6 7" key="1">
    <citation type="submission" date="2022-08" db="EMBL/GenBank/DDBJ databases">
        <title>Reclassification of Massilia species as members of the genera Telluria, Duganella, Pseudoduganella, Mokoshia gen. nov. and Zemynaea gen. nov. using orthogonal and non-orthogonal genome-based approaches.</title>
        <authorList>
            <person name="Bowman J.P."/>
        </authorList>
    </citation>
    <scope>NUCLEOTIDE SEQUENCE [LARGE SCALE GENOMIC DNA]</scope>
    <source>
        <strain evidence="6 7">JCM 31606</strain>
    </source>
</reference>
<feature type="active site" description="Proton donor/acceptor" evidence="3">
    <location>
        <position position="292"/>
    </location>
</feature>
<dbReference type="Gene3D" id="3.40.630.10">
    <property type="entry name" value="Zn peptidases"/>
    <property type="match status" value="1"/>
</dbReference>
<feature type="signal peptide" evidence="4">
    <location>
        <begin position="1"/>
        <end position="19"/>
    </location>
</feature>
<dbReference type="RefSeq" id="WP_258811986.1">
    <property type="nucleotide sequence ID" value="NZ_JANUGU010000003.1"/>
</dbReference>
<dbReference type="SMART" id="SM00631">
    <property type="entry name" value="Zn_pept"/>
    <property type="match status" value="1"/>
</dbReference>
<sequence length="586" mass="65342">MIRAAVLTALLAAVPLAHAAPDLATFSERSGFEQTGRYDEVVKLCAAFQQAWPKQVKCVQYGVTPEGRPMLALVVNGSGALTPQAAKKQGLPVTLIQGGIHAGEIDGKDAGFLALRELLEGRVGKGALDKQVLVFVPVFNVDGHERFAKWNRPNQRGPLEMGWRTTAQNFNLNRDYVKGDAPEMQAMLALINAWDPLVQVDLHVTDGAKFQHDVSIQAEPVNSGDAEFRKAGLALRSGIIAYISKQGSSPQSYYMSFLKTDDPSSGFSDMVYEPRFSTGYFQLRNRISVLVETHSWKDYPTRVRITRNTVLSILQQVAQHGRQWQQEAAAADQRARQLAGQPVALSYKTTERSHMVDFNGYAYTRTQSDVSGAVMIHYDETKPQVWRVPLRDEVVPDVQATAPGAGYIVPAAFAQLVGDKLKLHGIAYRVLDKARDRAEVETYRADQVSFAKTSFESHQRLSLQGSWKNEARAIAKGSLFVPIAQPKARLVMAILEPQAPDSLLQWGFFNNAYERKEYMEAYVAEDVAREQMAADPALAAEFKRKVETDEAFAKNPRARLEFFAHRHASWDERLDLYPVMRTNTVL</sequence>
<evidence type="ECO:0000313" key="7">
    <source>
        <dbReference type="Proteomes" id="UP001204621"/>
    </source>
</evidence>
<evidence type="ECO:0000313" key="6">
    <source>
        <dbReference type="EMBL" id="MCS0658799.1"/>
    </source>
</evidence>
<comment type="similarity">
    <text evidence="2 3">Belongs to the peptidase M14 family.</text>
</comment>
<evidence type="ECO:0000256" key="2">
    <source>
        <dbReference type="ARBA" id="ARBA00005988"/>
    </source>
</evidence>
<accession>A0ABT2CXU0</accession>
<dbReference type="PANTHER" id="PTHR11705">
    <property type="entry name" value="PROTEASE FAMILY M14 CARBOXYPEPTIDASE A,B"/>
    <property type="match status" value="1"/>
</dbReference>
<comment type="caution">
    <text evidence="6">The sequence shown here is derived from an EMBL/GenBank/DDBJ whole genome shotgun (WGS) entry which is preliminary data.</text>
</comment>
<proteinExistence type="inferred from homology"/>
<evidence type="ECO:0000256" key="4">
    <source>
        <dbReference type="SAM" id="SignalP"/>
    </source>
</evidence>
<comment type="cofactor">
    <cofactor evidence="1">
        <name>Zn(2+)</name>
        <dbReference type="ChEBI" id="CHEBI:29105"/>
    </cofactor>
</comment>
<dbReference type="Pfam" id="PF00246">
    <property type="entry name" value="Peptidase_M14"/>
    <property type="match status" value="1"/>
</dbReference>
<name>A0ABT2CXU0_9BURK</name>
<evidence type="ECO:0000256" key="3">
    <source>
        <dbReference type="PROSITE-ProRule" id="PRU01379"/>
    </source>
</evidence>
<dbReference type="PANTHER" id="PTHR11705:SF145">
    <property type="entry name" value="PEPTIDASE M14 CARBOXYPEPTIDASE A DOMAIN-CONTAINING PROTEIN"/>
    <property type="match status" value="1"/>
</dbReference>
<organism evidence="6 7">
    <name type="scientific">Massilia terrae</name>
    <dbReference type="NCBI Taxonomy" id="1811224"/>
    <lineage>
        <taxon>Bacteria</taxon>
        <taxon>Pseudomonadati</taxon>
        <taxon>Pseudomonadota</taxon>
        <taxon>Betaproteobacteria</taxon>
        <taxon>Burkholderiales</taxon>
        <taxon>Oxalobacteraceae</taxon>
        <taxon>Telluria group</taxon>
        <taxon>Massilia</taxon>
    </lineage>
</organism>
<keyword evidence="7" id="KW-1185">Reference proteome</keyword>
<feature type="domain" description="Peptidase M14" evidence="5">
    <location>
        <begin position="34"/>
        <end position="317"/>
    </location>
</feature>
<dbReference type="SUPFAM" id="SSF53187">
    <property type="entry name" value="Zn-dependent exopeptidases"/>
    <property type="match status" value="1"/>
</dbReference>
<feature type="chain" id="PRO_5046664131" evidence="4">
    <location>
        <begin position="20"/>
        <end position="586"/>
    </location>
</feature>
<evidence type="ECO:0000259" key="5">
    <source>
        <dbReference type="PROSITE" id="PS52035"/>
    </source>
</evidence>
<evidence type="ECO:0000256" key="1">
    <source>
        <dbReference type="ARBA" id="ARBA00001947"/>
    </source>
</evidence>
<dbReference type="CDD" id="cd06241">
    <property type="entry name" value="M14-like"/>
    <property type="match status" value="1"/>
</dbReference>
<gene>
    <name evidence="6" type="ORF">NX778_12065</name>
</gene>
<dbReference type="Proteomes" id="UP001204621">
    <property type="component" value="Unassembled WGS sequence"/>
</dbReference>
<dbReference type="EMBL" id="JANUGU010000003">
    <property type="protein sequence ID" value="MCS0658799.1"/>
    <property type="molecule type" value="Genomic_DNA"/>
</dbReference>
<dbReference type="PROSITE" id="PS52035">
    <property type="entry name" value="PEPTIDASE_M14"/>
    <property type="match status" value="1"/>
</dbReference>
<protein>
    <submittedName>
        <fullName evidence="6">M14 family metallopeptidase</fullName>
    </submittedName>
</protein>
<dbReference type="InterPro" id="IPR000834">
    <property type="entry name" value="Peptidase_M14"/>
</dbReference>